<proteinExistence type="inferred from homology"/>
<dbReference type="EMBL" id="HBIN01021675">
    <property type="protein sequence ID" value="CAE0446624.1"/>
    <property type="molecule type" value="Transcribed_RNA"/>
</dbReference>
<evidence type="ECO:0000313" key="9">
    <source>
        <dbReference type="EMBL" id="CAE0446624.1"/>
    </source>
</evidence>
<sequence>MILSINLKKMKRAHICLSFLVLAYVCNQWSRYSIVYLGSVATPKCGHTSVSDACYFDEGKEETPLCPSYKCHKYVIECTRCQQCLEEHDAARKNLQYGTCIDSAEYGVLNSFGYAISFSFCNLIAGRAADVYNRKMIVALAAIAWAVATLAQGLSRNFTELLFVRIFMGAAQAFSTPASYSLIADLFAVENRAFANGIFSLGVYVGGGLSSLSLLLSTCIGWRETSFVISICSFAIGLGTMALTKEPRYANPKVSQAENDITQHELLLSDNEGTRGRGYEAIESSLDENTDELNDSAVNSLDVKKAALKQAARMVFSDSCVCFIFVASGLRFFGGFAIASFLPIFFKRKYPDENVLYGTLNAFVVSVGGALSATLGGWVTDKYSQVFDERVKVWIPAVAFVLGFGPFFVVLFADNFYLSMAALFFEYILAECWFGPVIAIIQNRIPAEARGITISVFLFIASMVGNISPLLIGHLDDGETVKSVRSNLFYLVGLSYVGSAIIFAIAGTRMR</sequence>
<evidence type="ECO:0000256" key="6">
    <source>
        <dbReference type="ARBA" id="ARBA00024338"/>
    </source>
</evidence>
<accession>A0A7S3PPS4</accession>
<evidence type="ECO:0000256" key="4">
    <source>
        <dbReference type="ARBA" id="ARBA00022989"/>
    </source>
</evidence>
<feature type="transmembrane region" description="Helical" evidence="7">
    <location>
        <begin position="358"/>
        <end position="379"/>
    </location>
</feature>
<evidence type="ECO:0000256" key="1">
    <source>
        <dbReference type="ARBA" id="ARBA00004141"/>
    </source>
</evidence>
<protein>
    <recommendedName>
        <fullName evidence="8">Major facilitator superfamily (MFS) profile domain-containing protein</fullName>
    </recommendedName>
</protein>
<dbReference type="SUPFAM" id="SSF103473">
    <property type="entry name" value="MFS general substrate transporter"/>
    <property type="match status" value="1"/>
</dbReference>
<name>A0A7S3PPS4_9STRA</name>
<dbReference type="PANTHER" id="PTHR23505:SF79">
    <property type="entry name" value="PROTEIN SPINSTER"/>
    <property type="match status" value="1"/>
</dbReference>
<comment type="similarity">
    <text evidence="6">Belongs to the major facilitator superfamily. Spinster (TC 2.A.1.49) family.</text>
</comment>
<evidence type="ECO:0000256" key="3">
    <source>
        <dbReference type="ARBA" id="ARBA00022692"/>
    </source>
</evidence>
<keyword evidence="3 7" id="KW-0812">Transmembrane</keyword>
<reference evidence="9" key="1">
    <citation type="submission" date="2021-01" db="EMBL/GenBank/DDBJ databases">
        <authorList>
            <person name="Corre E."/>
            <person name="Pelletier E."/>
            <person name="Niang G."/>
            <person name="Scheremetjew M."/>
            <person name="Finn R."/>
            <person name="Kale V."/>
            <person name="Holt S."/>
            <person name="Cochrane G."/>
            <person name="Meng A."/>
            <person name="Brown T."/>
            <person name="Cohen L."/>
        </authorList>
    </citation>
    <scope>NUCLEOTIDE SEQUENCE</scope>
    <source>
        <strain evidence="9">GSBS06</strain>
    </source>
</reference>
<comment type="subcellular location">
    <subcellularLocation>
        <location evidence="1">Membrane</location>
        <topology evidence="1">Multi-pass membrane protein</topology>
    </subcellularLocation>
</comment>
<evidence type="ECO:0000259" key="8">
    <source>
        <dbReference type="PROSITE" id="PS50850"/>
    </source>
</evidence>
<evidence type="ECO:0000256" key="7">
    <source>
        <dbReference type="SAM" id="Phobius"/>
    </source>
</evidence>
<dbReference type="Pfam" id="PF07690">
    <property type="entry name" value="MFS_1"/>
    <property type="match status" value="1"/>
</dbReference>
<evidence type="ECO:0000256" key="5">
    <source>
        <dbReference type="ARBA" id="ARBA00023136"/>
    </source>
</evidence>
<dbReference type="InterPro" id="IPR044770">
    <property type="entry name" value="MFS_spinster-like"/>
</dbReference>
<keyword evidence="2" id="KW-0813">Transport</keyword>
<feature type="transmembrane region" description="Helical" evidence="7">
    <location>
        <begin position="320"/>
        <end position="346"/>
    </location>
</feature>
<keyword evidence="5 7" id="KW-0472">Membrane</keyword>
<dbReference type="PROSITE" id="PS50850">
    <property type="entry name" value="MFS"/>
    <property type="match status" value="1"/>
</dbReference>
<feature type="transmembrane region" description="Helical" evidence="7">
    <location>
        <begin position="419"/>
        <end position="441"/>
    </location>
</feature>
<feature type="transmembrane region" description="Helical" evidence="7">
    <location>
        <begin position="106"/>
        <end position="125"/>
    </location>
</feature>
<dbReference type="InterPro" id="IPR011701">
    <property type="entry name" value="MFS"/>
</dbReference>
<feature type="transmembrane region" description="Helical" evidence="7">
    <location>
        <begin position="487"/>
        <end position="506"/>
    </location>
</feature>
<dbReference type="GO" id="GO:0022857">
    <property type="term" value="F:transmembrane transporter activity"/>
    <property type="evidence" value="ECO:0007669"/>
    <property type="project" value="InterPro"/>
</dbReference>
<feature type="transmembrane region" description="Helical" evidence="7">
    <location>
        <begin position="391"/>
        <end position="413"/>
    </location>
</feature>
<dbReference type="PANTHER" id="PTHR23505">
    <property type="entry name" value="SPINSTER"/>
    <property type="match status" value="1"/>
</dbReference>
<feature type="transmembrane region" description="Helical" evidence="7">
    <location>
        <begin position="453"/>
        <end position="475"/>
    </location>
</feature>
<feature type="transmembrane region" description="Helical" evidence="7">
    <location>
        <begin position="161"/>
        <end position="182"/>
    </location>
</feature>
<organism evidence="9">
    <name type="scientific">Aplanochytrium stocchinoi</name>
    <dbReference type="NCBI Taxonomy" id="215587"/>
    <lineage>
        <taxon>Eukaryota</taxon>
        <taxon>Sar</taxon>
        <taxon>Stramenopiles</taxon>
        <taxon>Bigyra</taxon>
        <taxon>Labyrinthulomycetes</taxon>
        <taxon>Thraustochytrida</taxon>
        <taxon>Thraustochytriidae</taxon>
        <taxon>Aplanochytrium</taxon>
    </lineage>
</organism>
<feature type="transmembrane region" description="Helical" evidence="7">
    <location>
        <begin position="194"/>
        <end position="215"/>
    </location>
</feature>
<feature type="domain" description="Major facilitator superfamily (MFS) profile" evidence="8">
    <location>
        <begin position="16"/>
        <end position="511"/>
    </location>
</feature>
<dbReference type="InterPro" id="IPR020846">
    <property type="entry name" value="MFS_dom"/>
</dbReference>
<gene>
    <name evidence="9" type="ORF">ASTO00021_LOCUS16615</name>
</gene>
<dbReference type="Gene3D" id="1.20.1250.20">
    <property type="entry name" value="MFS general substrate transporter like domains"/>
    <property type="match status" value="1"/>
</dbReference>
<dbReference type="InterPro" id="IPR036259">
    <property type="entry name" value="MFS_trans_sf"/>
</dbReference>
<feature type="transmembrane region" description="Helical" evidence="7">
    <location>
        <begin position="137"/>
        <end position="155"/>
    </location>
</feature>
<dbReference type="AlphaFoldDB" id="A0A7S3PPS4"/>
<evidence type="ECO:0000256" key="2">
    <source>
        <dbReference type="ARBA" id="ARBA00022448"/>
    </source>
</evidence>
<keyword evidence="4 7" id="KW-1133">Transmembrane helix</keyword>
<dbReference type="GO" id="GO:0016020">
    <property type="term" value="C:membrane"/>
    <property type="evidence" value="ECO:0007669"/>
    <property type="project" value="UniProtKB-SubCell"/>
</dbReference>